<feature type="region of interest" description="Disordered" evidence="1">
    <location>
        <begin position="161"/>
        <end position="204"/>
    </location>
</feature>
<comment type="caution">
    <text evidence="2">The sequence shown here is derived from an EMBL/GenBank/DDBJ whole genome shotgun (WGS) entry which is preliminary data.</text>
</comment>
<accession>A0A5J4WSZ8</accession>
<evidence type="ECO:0000313" key="3">
    <source>
        <dbReference type="Proteomes" id="UP000324800"/>
    </source>
</evidence>
<feature type="compositionally biased region" description="Low complexity" evidence="1">
    <location>
        <begin position="176"/>
        <end position="185"/>
    </location>
</feature>
<feature type="non-terminal residue" evidence="2">
    <location>
        <position position="1"/>
    </location>
</feature>
<feature type="region of interest" description="Disordered" evidence="1">
    <location>
        <begin position="2140"/>
        <end position="2207"/>
    </location>
</feature>
<reference evidence="2 3" key="1">
    <citation type="submission" date="2019-03" db="EMBL/GenBank/DDBJ databases">
        <title>Single cell metagenomics reveals metabolic interactions within the superorganism composed of flagellate Streblomastix strix and complex community of Bacteroidetes bacteria on its surface.</title>
        <authorList>
            <person name="Treitli S.C."/>
            <person name="Kolisko M."/>
            <person name="Husnik F."/>
            <person name="Keeling P."/>
            <person name="Hampl V."/>
        </authorList>
    </citation>
    <scope>NUCLEOTIDE SEQUENCE [LARGE SCALE GENOMIC DNA]</scope>
    <source>
        <strain evidence="2">ST1C</strain>
    </source>
</reference>
<dbReference type="PANTHER" id="PTHR42264:SF3">
    <property type="entry name" value="F-BOX DOMAIN-CONTAINING PROTEIN-RELATED"/>
    <property type="match status" value="1"/>
</dbReference>
<sequence length="2743" mass="310389">NAHFFLCGNNFVIQFVLRQMKNCLNLVLLEKLVHSQSQDLFADVDTLKKVNGEESSGPLLGSGQNVVDDNIDSLFPSTYRPAQLEQSLDVHKQRLISALNLLDRRDIFPHLKVQEGCAAEEFSFLLDKEVIPALFPQILEQQIQDESIYEQQPDKVAFALSDSQQQQQKLADDGQKLQQQFSPQKQKNKTEQAQDTIQNGGSLRGNNDLKLPIQKIQGFVFDSKLLTLPTVIQTTASKYSASAFTGSTRLHLEQEIEKERKLEKEQQQQIVNDKKGYNINQESRSIALSKNSKDPLLESIKDDQSECTKTLERIVLMENALTMVLNSLAWNEQDAETQQFQIQSIEEKNSVFLLRETRLLDSLQWLHFCLVWEAYHIRPLADIIAIFCFGRIRMIGYPVSINAPNMWGYEQFHHIIGDILRVVNAILGQQMRGLQSGDQRAKDIWEGNDDDEEDDGDENSDSSSSENAYREHLGTLISIKQVQSSEDIHFRGNSRQSLQSENSSDNGFREANLKDNLSVKINQNEKEQQQPIRNHTLIQLRELPIDNQSQLSLPHVQLQRPEMSKVSKGHSSSIFNSVYSQLKQQQSTASLAIDLKQISQVPKTDIGFKYGLNISQRKTLMNMFQMKDPRTSPIGIQDKLKQNVIEMCCQRFISRLQAEVTSEGDYIASLMYLALKLSRIKEDRDCLSQYEIDLLLYPDTFLIHSFADKSIENTNDKQQALKIDEMADVMIKDEKNAKLQQSGDPLSGQVIHQNDKQKFEPQSILFMEMIRLYLPPQTALLQMSGYIPQNPVSSWLPTTLWKNIFVLAAVCPIFRPLVEDLYPHASNVYNMIDRNLNIDVNHSSNTVFEIIKRNSSAREASKRGAQEFDIFSYNTANDEAALQVADAEGFAITNKNFDSIISEIQVSGNDNSLISNEKEHLFRGGSGNIGQQSSIKLQQVHNMNKLGTLHTDRGSQLDDNVDQLQDNENESDMSQIDKYNMVIAQKQSAYLKLQQGQNERENVYALKYDDILSRVKAWRVDNESLAGVTKNKIKQQESGTLVKEVSNDGSNQETGTGVVNMTNQQKAWIDWINDERPELAELPNYQLRSTLNPFHRLILINALAPHRSLYAAKAVIASQPMLGIEAAYFSSSLPQVRANRVINVVTDTGMQNRRGAARGAQTNVGQKVQVLYSNTYAYLGSSSLEQIFQVPENISQKMAYLFKSRPTRNGMIVTLATMSNKYLSPVSTPRVIRDIKRLSHIHSTQQVTVISVIEQYRTVRHMVELGGVQKKQKEARRKSLMKQEEEIGWKNTLIKQTDNKKPDIGKEIAMDAIQKDDEYVQFLWQTVWNETEQILQQKFNAGGWVILDGLSHASFSFVRNFREWAMKRFELTHKYSSADFQNAERFVLWMILPQDFYSSPLSPIYSQLSGRFGRYVVKMALRRPQTFRSSLCINIIDAIRKCPTDKIGNVARYYDNTATRESLPYRLIVHLLFVLICIHTLIGEFFRVRGGSMNNSQYALNEMTLSSLIRIVMITVSNQNTTYKRGLKTSSHVSFSDSWVWMKLVDNIIYRIYPSILEIIPEPIMLSIINALVQQQSFSALGGSPVFPGIPNPMQETYFTDLNQYLHAVLNSNVINSSDIHNAALRMKEKESTHSSIVGSLLRFTIGSKDRLQPLIQSTTTNQIYDLNTEMWQMLKTSPAEYNNPLSRYMASDRMLTLDSRLHSLISINTSVFHPAIVICLCEELLEIIQGRLFNVDALTTVVQAVCMSEDNIPPTIMSMLREANAANVILARIHAFLSAVPSFLKSIISSSSNSSIISVSSTAKEFAVHAQQFVKLSKAVPLQMEKSVSKVLNSRTSVYGDFASQNKRGLHFDKRKSTYINLLKKEEDPNNFNAVEVRTIRHPFNDTDVFNKQQNAEFLNKLTHFGLSEQPQSPTAEQIWNIEQEKQMQQELTNISSAADSNAVILLLLGDGRRTIATADDTMRDFQLITGSAIHPEMNLNVITYSPSFIDAWCALSKGDAPTAWHSLSPHEVQNNSYAIQIREIKRRQQLVEDVDEGSQIRSQLVPFVNNITGRLEQLHRFFSFVPISQRLKGLNKRAIGTSSLISQGEEALNKSLGIFPGLLLVARGFFIALRQEFARSVQKMLQIQSQDDVKYSLTSTSQEESGFGDKPSSSETDKTHQNENKDESSDQQIEKANKKNNLNKGQTSKEIVKKKSGGSDDQQSSFGGKFSSLLHKLMIIQSGGLLDVKYMEYRKRKQNAIINFAQNAEVFSSSTTKLIQNALSKIKSYDNSQSAFSQKYTKMSIRSIQQSPSYGREVWEQISQGQNAQSRFPQSSSSQMRLSTLRSNAGMSFNYPRRLTINSSYDSYNTLHHVNSGYEHAHELFKNKHTPTFASILSQQSTFTNASKTLTQEDIENIEKQKQIAIIKQKQKRRRQILAHLFKIKLRQIRLGRTHARIVRPISFSDVIIIFSPTAMKTLTDIAQVQIVDTNVDFKTMAKNNSSNSSSQSYSQQTQIVKSNNQYQNIESKSRSGGSGNRVASFFSEAKLRMSFGLTTRLFGGIFSGGMRIICPQGFGFDQKQKKLVAYRLTQSSGIRNISNIKSRDEDQSEIRSTSGATDESELSNRYSDKNISYILPNVNKYISAMNQPDSVDVLNPYTTAADNTSHQLPFMRTGFGIRVADGTIISGTGDIIKSASQFLNLQSSVILTSFTGVRPIANNILALFQDIRSITLPQFVIDSTSNVVLLSNDQALKTVYTTHI</sequence>
<evidence type="ECO:0000313" key="2">
    <source>
        <dbReference type="EMBL" id="KAA6398060.1"/>
    </source>
</evidence>
<evidence type="ECO:0000256" key="1">
    <source>
        <dbReference type="SAM" id="MobiDB-lite"/>
    </source>
</evidence>
<feature type="compositionally biased region" description="Polar residues" evidence="1">
    <location>
        <begin position="2181"/>
        <end position="2191"/>
    </location>
</feature>
<dbReference type="EMBL" id="SNRW01001041">
    <property type="protein sequence ID" value="KAA6398060.1"/>
    <property type="molecule type" value="Genomic_DNA"/>
</dbReference>
<proteinExistence type="predicted"/>
<feature type="compositionally biased region" description="Polar residues" evidence="1">
    <location>
        <begin position="191"/>
        <end position="204"/>
    </location>
</feature>
<name>A0A5J4WSZ8_9EUKA</name>
<organism evidence="2 3">
    <name type="scientific">Streblomastix strix</name>
    <dbReference type="NCBI Taxonomy" id="222440"/>
    <lineage>
        <taxon>Eukaryota</taxon>
        <taxon>Metamonada</taxon>
        <taxon>Preaxostyla</taxon>
        <taxon>Oxymonadida</taxon>
        <taxon>Streblomastigidae</taxon>
        <taxon>Streblomastix</taxon>
    </lineage>
</organism>
<feature type="compositionally biased region" description="Basic and acidic residues" evidence="1">
    <location>
        <begin position="2157"/>
        <end position="2179"/>
    </location>
</feature>
<protein>
    <submittedName>
        <fullName evidence="2">Uncharacterized protein</fullName>
    </submittedName>
</protein>
<feature type="region of interest" description="Disordered" evidence="1">
    <location>
        <begin position="2585"/>
        <end position="2606"/>
    </location>
</feature>
<dbReference type="PANTHER" id="PTHR42264">
    <property type="entry name" value="EPHRIN_REC_LIKE DOMAIN-CONTAINING PROTEIN"/>
    <property type="match status" value="1"/>
</dbReference>
<feature type="compositionally biased region" description="Acidic residues" evidence="1">
    <location>
        <begin position="446"/>
        <end position="460"/>
    </location>
</feature>
<gene>
    <name evidence="2" type="ORF">EZS28_006410</name>
</gene>
<dbReference type="Proteomes" id="UP000324800">
    <property type="component" value="Unassembled WGS sequence"/>
</dbReference>
<feature type="region of interest" description="Disordered" evidence="1">
    <location>
        <begin position="490"/>
        <end position="515"/>
    </location>
</feature>
<feature type="region of interest" description="Disordered" evidence="1">
    <location>
        <begin position="438"/>
        <end position="466"/>
    </location>
</feature>
<dbReference type="OrthoDB" id="10679821at2759"/>
<feature type="compositionally biased region" description="Polar residues" evidence="1">
    <location>
        <begin position="493"/>
        <end position="506"/>
    </location>
</feature>